<dbReference type="Proteomes" id="UP001283361">
    <property type="component" value="Unassembled WGS sequence"/>
</dbReference>
<keyword evidence="3" id="KW-1185">Reference proteome</keyword>
<dbReference type="InterPro" id="IPR000477">
    <property type="entry name" value="RT_dom"/>
</dbReference>
<dbReference type="InterPro" id="IPR053134">
    <property type="entry name" value="RNA-dir_DNA_polymerase"/>
</dbReference>
<dbReference type="SUPFAM" id="SSF56672">
    <property type="entry name" value="DNA/RNA polymerases"/>
    <property type="match status" value="1"/>
</dbReference>
<dbReference type="PANTHER" id="PTHR24559">
    <property type="entry name" value="TRANSPOSON TY3-I GAG-POL POLYPROTEIN"/>
    <property type="match status" value="1"/>
</dbReference>
<dbReference type="Gene3D" id="3.10.10.10">
    <property type="entry name" value="HIV Type 1 Reverse Transcriptase, subunit A, domain 1"/>
    <property type="match status" value="1"/>
</dbReference>
<evidence type="ECO:0000313" key="3">
    <source>
        <dbReference type="Proteomes" id="UP001283361"/>
    </source>
</evidence>
<accession>A0AAE0YXP1</accession>
<sequence>MRCEGVVVCRELVDDDRLTGKCCLIDRQYCWRKRPRFKSRHLICPKKWRRHAYQRPYVILCWPGMYENVARYCRLCDYVRSRHRPQPVPSPAESFLGMSEDKYFSKLDLTKGYHQIRVRPSDVLKTAFVMMGQHYEFLRMPVRMFNSGMTMTRAVRRLLEGMDNVVDYNDDLLVHTKTWKEHLDVLEGLFKRL</sequence>
<dbReference type="PANTHER" id="PTHR24559:SF444">
    <property type="entry name" value="REVERSE TRANSCRIPTASE DOMAIN-CONTAINING PROTEIN"/>
    <property type="match status" value="1"/>
</dbReference>
<evidence type="ECO:0000259" key="1">
    <source>
        <dbReference type="Pfam" id="PF00078"/>
    </source>
</evidence>
<dbReference type="InterPro" id="IPR043128">
    <property type="entry name" value="Rev_trsase/Diguanyl_cyclase"/>
</dbReference>
<comment type="caution">
    <text evidence="2">The sequence shown here is derived from an EMBL/GenBank/DDBJ whole genome shotgun (WGS) entry which is preliminary data.</text>
</comment>
<dbReference type="InterPro" id="IPR043502">
    <property type="entry name" value="DNA/RNA_pol_sf"/>
</dbReference>
<dbReference type="EMBL" id="JAWDGP010005175">
    <property type="protein sequence ID" value="KAK3759020.1"/>
    <property type="molecule type" value="Genomic_DNA"/>
</dbReference>
<gene>
    <name evidence="2" type="ORF">RRG08_016526</name>
</gene>
<dbReference type="CDD" id="cd01647">
    <property type="entry name" value="RT_LTR"/>
    <property type="match status" value="1"/>
</dbReference>
<reference evidence="2" key="1">
    <citation type="journal article" date="2023" name="G3 (Bethesda)">
        <title>A reference genome for the long-term kleptoplast-retaining sea slug Elysia crispata morphotype clarki.</title>
        <authorList>
            <person name="Eastman K.E."/>
            <person name="Pendleton A.L."/>
            <person name="Shaikh M.A."/>
            <person name="Suttiyut T."/>
            <person name="Ogas R."/>
            <person name="Tomko P."/>
            <person name="Gavelis G."/>
            <person name="Widhalm J.R."/>
            <person name="Wisecaver J.H."/>
        </authorList>
    </citation>
    <scope>NUCLEOTIDE SEQUENCE</scope>
    <source>
        <strain evidence="2">ECLA1</strain>
    </source>
</reference>
<protein>
    <recommendedName>
        <fullName evidence="1">Reverse transcriptase domain-containing protein</fullName>
    </recommendedName>
</protein>
<organism evidence="2 3">
    <name type="scientific">Elysia crispata</name>
    <name type="common">lettuce slug</name>
    <dbReference type="NCBI Taxonomy" id="231223"/>
    <lineage>
        <taxon>Eukaryota</taxon>
        <taxon>Metazoa</taxon>
        <taxon>Spiralia</taxon>
        <taxon>Lophotrochozoa</taxon>
        <taxon>Mollusca</taxon>
        <taxon>Gastropoda</taxon>
        <taxon>Heterobranchia</taxon>
        <taxon>Euthyneura</taxon>
        <taxon>Panpulmonata</taxon>
        <taxon>Sacoglossa</taxon>
        <taxon>Placobranchoidea</taxon>
        <taxon>Plakobranchidae</taxon>
        <taxon>Elysia</taxon>
    </lineage>
</organism>
<proteinExistence type="predicted"/>
<dbReference type="AlphaFoldDB" id="A0AAE0YXP1"/>
<dbReference type="Gene3D" id="3.30.70.270">
    <property type="match status" value="1"/>
</dbReference>
<evidence type="ECO:0000313" key="2">
    <source>
        <dbReference type="EMBL" id="KAK3759020.1"/>
    </source>
</evidence>
<name>A0AAE0YXP1_9GAST</name>
<dbReference type="Pfam" id="PF00078">
    <property type="entry name" value="RVT_1"/>
    <property type="match status" value="1"/>
</dbReference>
<feature type="domain" description="Reverse transcriptase" evidence="1">
    <location>
        <begin position="98"/>
        <end position="192"/>
    </location>
</feature>